<keyword evidence="5" id="KW-0325">Glycoprotein</keyword>
<dbReference type="InterPro" id="IPR021109">
    <property type="entry name" value="Peptidase_aspartic_dom_sf"/>
</dbReference>
<dbReference type="Proteomes" id="UP000827721">
    <property type="component" value="Unassembled WGS sequence"/>
</dbReference>
<dbReference type="EMBL" id="JAFEMO010000015">
    <property type="protein sequence ID" value="KAH7544338.1"/>
    <property type="molecule type" value="Genomic_DNA"/>
</dbReference>
<dbReference type="InterPro" id="IPR032799">
    <property type="entry name" value="TAXi_C"/>
</dbReference>
<keyword evidence="4" id="KW-0378">Hydrolase</keyword>
<dbReference type="Pfam" id="PF14543">
    <property type="entry name" value="TAXi_N"/>
    <property type="match status" value="1"/>
</dbReference>
<organism evidence="8 9">
    <name type="scientific">Xanthoceras sorbifolium</name>
    <dbReference type="NCBI Taxonomy" id="99658"/>
    <lineage>
        <taxon>Eukaryota</taxon>
        <taxon>Viridiplantae</taxon>
        <taxon>Streptophyta</taxon>
        <taxon>Embryophyta</taxon>
        <taxon>Tracheophyta</taxon>
        <taxon>Spermatophyta</taxon>
        <taxon>Magnoliopsida</taxon>
        <taxon>eudicotyledons</taxon>
        <taxon>Gunneridae</taxon>
        <taxon>Pentapetalae</taxon>
        <taxon>rosids</taxon>
        <taxon>malvids</taxon>
        <taxon>Sapindales</taxon>
        <taxon>Sapindaceae</taxon>
        <taxon>Xanthoceroideae</taxon>
        <taxon>Xanthoceras</taxon>
    </lineage>
</organism>
<protein>
    <recommendedName>
        <fullName evidence="7">Peptidase A1 domain-containing protein</fullName>
    </recommendedName>
</protein>
<proteinExistence type="inferred from homology"/>
<comment type="similarity">
    <text evidence="1">Belongs to the peptidase A1 family.</text>
</comment>
<dbReference type="Pfam" id="PF14541">
    <property type="entry name" value="TAXi_C"/>
    <property type="match status" value="1"/>
</dbReference>
<dbReference type="InterPro" id="IPR051708">
    <property type="entry name" value="Plant_Aspart_Prot_A1"/>
</dbReference>
<feature type="chain" id="PRO_5045870481" description="Peptidase A1 domain-containing protein" evidence="6">
    <location>
        <begin position="28"/>
        <end position="472"/>
    </location>
</feature>
<name>A0ABQ8H2D5_9ROSI</name>
<evidence type="ECO:0000256" key="2">
    <source>
        <dbReference type="ARBA" id="ARBA00022670"/>
    </source>
</evidence>
<evidence type="ECO:0000313" key="9">
    <source>
        <dbReference type="Proteomes" id="UP000827721"/>
    </source>
</evidence>
<keyword evidence="9" id="KW-1185">Reference proteome</keyword>
<gene>
    <name evidence="8" type="ORF">JRO89_XS15G0151100</name>
</gene>
<dbReference type="Gene3D" id="2.40.70.10">
    <property type="entry name" value="Acid Proteases"/>
    <property type="match status" value="2"/>
</dbReference>
<dbReference type="SUPFAM" id="SSF50630">
    <property type="entry name" value="Acid proteases"/>
    <property type="match status" value="1"/>
</dbReference>
<evidence type="ECO:0000256" key="1">
    <source>
        <dbReference type="ARBA" id="ARBA00007447"/>
    </source>
</evidence>
<reference evidence="8 9" key="1">
    <citation type="submission" date="2021-02" db="EMBL/GenBank/DDBJ databases">
        <title>Plant Genome Project.</title>
        <authorList>
            <person name="Zhang R.-G."/>
        </authorList>
    </citation>
    <scope>NUCLEOTIDE SEQUENCE [LARGE SCALE GENOMIC DNA]</scope>
    <source>
        <tissue evidence="8">Leaves</tissue>
    </source>
</reference>
<feature type="signal peptide" evidence="6">
    <location>
        <begin position="1"/>
        <end position="27"/>
    </location>
</feature>
<dbReference type="PROSITE" id="PS51767">
    <property type="entry name" value="PEPTIDASE_A1"/>
    <property type="match status" value="1"/>
</dbReference>
<keyword evidence="6" id="KW-0732">Signal</keyword>
<feature type="domain" description="Peptidase A1" evidence="7">
    <location>
        <begin position="100"/>
        <end position="458"/>
    </location>
</feature>
<evidence type="ECO:0000256" key="4">
    <source>
        <dbReference type="ARBA" id="ARBA00022801"/>
    </source>
</evidence>
<sequence length="472" mass="52439">MSSMQNFPAAALFLCLVICSKFHFSASIPSGFRLKLISRDSPESPLYPGNLTQIERFQRLAQFSHAKANYLKFLSTSTSRNATLEPNNLYLPLLRDWFYYIAAIQIGTPPTKVFLMVDTGGGQIWTQCAPCKTCFHQIYPLFNSKSSSTYQKLPCSHPFCSGSNRLYDCFNGECLYTTTYGGGSVTRGYASMELFRFNDINGGPELKISNIIFGCSIDNHNFPFANRGLISGILGLSLSPDSLMSQFGDNISKRFSYCMASFAEGLEQPLVLRFGNDIPPHPGTIQTTPYFTLLHYPSYYLMTLLDITIGSVRLNLPPGVFRNVPGGQTLGFFIDSGAPMTMIDQHTNGVNAYAAVMTNLKAYYDSFGLERRLSSGAARSYELCYTDNPEFDQHPTITYHFQGADYVVDSQFSVVHFHDLGYFCSSIVPGTGVSILGADHQQNMRIIYDGNINSIQFYPENCAADHAPGRSI</sequence>
<keyword evidence="3" id="KW-0064">Aspartyl protease</keyword>
<keyword evidence="2" id="KW-0645">Protease</keyword>
<dbReference type="InterPro" id="IPR033121">
    <property type="entry name" value="PEPTIDASE_A1"/>
</dbReference>
<comment type="caution">
    <text evidence="8">The sequence shown here is derived from an EMBL/GenBank/DDBJ whole genome shotgun (WGS) entry which is preliminary data.</text>
</comment>
<accession>A0ABQ8H2D5</accession>
<evidence type="ECO:0000313" key="8">
    <source>
        <dbReference type="EMBL" id="KAH7544338.1"/>
    </source>
</evidence>
<dbReference type="PANTHER" id="PTHR47967">
    <property type="entry name" value="OS07G0603500 PROTEIN-RELATED"/>
    <property type="match status" value="1"/>
</dbReference>
<evidence type="ECO:0000256" key="3">
    <source>
        <dbReference type="ARBA" id="ARBA00022750"/>
    </source>
</evidence>
<dbReference type="PANTHER" id="PTHR47967:SF123">
    <property type="entry name" value="ASPARTIC PROTEINASE NEPENTHESIN-1-LIKE"/>
    <property type="match status" value="1"/>
</dbReference>
<dbReference type="InterPro" id="IPR034161">
    <property type="entry name" value="Pepsin-like_plant"/>
</dbReference>
<evidence type="ECO:0000256" key="5">
    <source>
        <dbReference type="ARBA" id="ARBA00023180"/>
    </source>
</evidence>
<evidence type="ECO:0000259" key="7">
    <source>
        <dbReference type="PROSITE" id="PS51767"/>
    </source>
</evidence>
<dbReference type="CDD" id="cd05476">
    <property type="entry name" value="pepsin_A_like_plant"/>
    <property type="match status" value="1"/>
</dbReference>
<dbReference type="InterPro" id="IPR032861">
    <property type="entry name" value="TAXi_N"/>
</dbReference>
<evidence type="ECO:0000256" key="6">
    <source>
        <dbReference type="SAM" id="SignalP"/>
    </source>
</evidence>